<dbReference type="EMBL" id="KF264553">
    <property type="protein sequence ID" value="AGS49714.1"/>
    <property type="molecule type" value="Genomic_DNA"/>
</dbReference>
<dbReference type="Pfam" id="PF14417">
    <property type="entry name" value="MEDS"/>
    <property type="match status" value="1"/>
</dbReference>
<dbReference type="SUPFAM" id="SSF52091">
    <property type="entry name" value="SpoIIaa-like"/>
    <property type="match status" value="1"/>
</dbReference>
<evidence type="ECO:0000313" key="3">
    <source>
        <dbReference type="EMBL" id="AGS49714.1"/>
    </source>
</evidence>
<evidence type="ECO:0000259" key="1">
    <source>
        <dbReference type="Pfam" id="PF13466"/>
    </source>
</evidence>
<dbReference type="Pfam" id="PF13466">
    <property type="entry name" value="STAS_2"/>
    <property type="match status" value="1"/>
</dbReference>
<dbReference type="Gene3D" id="3.30.750.24">
    <property type="entry name" value="STAS domain"/>
    <property type="match status" value="1"/>
</dbReference>
<reference evidence="3" key="1">
    <citation type="journal article" date="2013" name="Proc. Natl. Acad. Sci. U.S.A.">
        <title>Mapping gene clusters within arrayed metagenomic libraries to expand the structural diversity of biomedically relevant natural products.</title>
        <authorList>
            <person name="Owen J.G."/>
            <person name="Reddy B.V."/>
            <person name="Ternei M.A."/>
            <person name="Charlop-Powers Z."/>
            <person name="Calle P.Y."/>
            <person name="Kim J.H."/>
            <person name="Brady S.F."/>
        </authorList>
    </citation>
    <scope>NUCLEOTIDE SEQUENCE</scope>
</reference>
<dbReference type="InterPro" id="IPR058548">
    <property type="entry name" value="MlaB-like_STAS"/>
</dbReference>
<organism evidence="3">
    <name type="scientific">uncultured bacterium esnapd14</name>
    <dbReference type="NCBI Taxonomy" id="1366594"/>
    <lineage>
        <taxon>Bacteria</taxon>
        <taxon>environmental samples</taxon>
    </lineage>
</organism>
<name>S5UBF9_9BACT</name>
<proteinExistence type="predicted"/>
<protein>
    <recommendedName>
        <fullName evidence="4">STAS domain-containing protein</fullName>
    </recommendedName>
</protein>
<feature type="domain" description="MEDS" evidence="2">
    <location>
        <begin position="20"/>
        <end position="165"/>
    </location>
</feature>
<dbReference type="AlphaFoldDB" id="S5UBF9"/>
<evidence type="ECO:0008006" key="4">
    <source>
        <dbReference type="Google" id="ProtNLM"/>
    </source>
</evidence>
<evidence type="ECO:0000259" key="2">
    <source>
        <dbReference type="Pfam" id="PF14417"/>
    </source>
</evidence>
<sequence>MYVTRQHGNRDGLAGLVPGDHVCVAVGSPEQFEAQIAVCLAEGAARGEKLFRFTPDPATTSDCGQQVTIVNPAEAFLAGGPLVPATMFDMFAAQTSQAHAEGYRGIRLVADMDWLLGHPPTPPQIAAFEQLLDRVVSDLSATVVCAYRPGSFTAATVAEVAAVHPLYAGPPQTQPLFRLFNTGGSMWELTGEIDMSNLEDFQRAVRTAAAAGPVSRLHCGGLEFISAAGLAIMARLAGEPAPHPMLITQAPGIVKHCWDLLGLSERLDVTFSDVRPSGVLAEAESSDEEGGR</sequence>
<dbReference type="InterPro" id="IPR025847">
    <property type="entry name" value="MEDS_domain"/>
</dbReference>
<feature type="domain" description="MlaB-like STAS" evidence="1">
    <location>
        <begin position="188"/>
        <end position="263"/>
    </location>
</feature>
<accession>S5UBF9</accession>
<dbReference type="InterPro" id="IPR036513">
    <property type="entry name" value="STAS_dom_sf"/>
</dbReference>